<feature type="compositionally biased region" description="Polar residues" evidence="1">
    <location>
        <begin position="68"/>
        <end position="109"/>
    </location>
</feature>
<dbReference type="HOGENOM" id="CLU_174189_0_0_1"/>
<evidence type="ECO:0000313" key="2">
    <source>
        <dbReference type="EMBL" id="EDR01096.1"/>
    </source>
</evidence>
<dbReference type="Proteomes" id="UP000001194">
    <property type="component" value="Unassembled WGS sequence"/>
</dbReference>
<dbReference type="EMBL" id="DS547143">
    <property type="protein sequence ID" value="EDR01096.1"/>
    <property type="molecule type" value="Genomic_DNA"/>
</dbReference>
<proteinExistence type="predicted"/>
<keyword evidence="3" id="KW-1185">Reference proteome</keyword>
<dbReference type="AlphaFoldDB" id="B0DWI5"/>
<evidence type="ECO:0000256" key="1">
    <source>
        <dbReference type="SAM" id="MobiDB-lite"/>
    </source>
</evidence>
<sequence>MNAVTTWSRPLSHHHHDHHLLACAPPPPALSSSSPRTLAMADKDRENGYGPLQTESSAEAHRRGPSATWRTNRQYSTVQPAPNDSENASALSDEATTVSHSTTAAETTC</sequence>
<feature type="region of interest" description="Disordered" evidence="1">
    <location>
        <begin position="1"/>
        <end position="109"/>
    </location>
</feature>
<evidence type="ECO:0000313" key="3">
    <source>
        <dbReference type="Proteomes" id="UP000001194"/>
    </source>
</evidence>
<dbReference type="GeneID" id="6083945"/>
<accession>B0DWI5</accession>
<dbReference type="RefSeq" id="XP_001888315.1">
    <property type="nucleotide sequence ID" value="XM_001888280.1"/>
</dbReference>
<reference evidence="2 3" key="1">
    <citation type="journal article" date="2008" name="Nature">
        <title>The genome of Laccaria bicolor provides insights into mycorrhizal symbiosis.</title>
        <authorList>
            <person name="Martin F."/>
            <person name="Aerts A."/>
            <person name="Ahren D."/>
            <person name="Brun A."/>
            <person name="Danchin E.G.J."/>
            <person name="Duchaussoy F."/>
            <person name="Gibon J."/>
            <person name="Kohler A."/>
            <person name="Lindquist E."/>
            <person name="Pereda V."/>
            <person name="Salamov A."/>
            <person name="Shapiro H.J."/>
            <person name="Wuyts J."/>
            <person name="Blaudez D."/>
            <person name="Buee M."/>
            <person name="Brokstein P."/>
            <person name="Canbaeck B."/>
            <person name="Cohen D."/>
            <person name="Courty P.E."/>
            <person name="Coutinho P.M."/>
            <person name="Delaruelle C."/>
            <person name="Detter J.C."/>
            <person name="Deveau A."/>
            <person name="DiFazio S."/>
            <person name="Duplessis S."/>
            <person name="Fraissinet-Tachet L."/>
            <person name="Lucic E."/>
            <person name="Frey-Klett P."/>
            <person name="Fourrey C."/>
            <person name="Feussner I."/>
            <person name="Gay G."/>
            <person name="Grimwood J."/>
            <person name="Hoegger P.J."/>
            <person name="Jain P."/>
            <person name="Kilaru S."/>
            <person name="Labbe J."/>
            <person name="Lin Y.C."/>
            <person name="Legue V."/>
            <person name="Le Tacon F."/>
            <person name="Marmeisse R."/>
            <person name="Melayah D."/>
            <person name="Montanini B."/>
            <person name="Muratet M."/>
            <person name="Nehls U."/>
            <person name="Niculita-Hirzel H."/>
            <person name="Oudot-Le Secq M.P."/>
            <person name="Peter M."/>
            <person name="Quesneville H."/>
            <person name="Rajashekar B."/>
            <person name="Reich M."/>
            <person name="Rouhier N."/>
            <person name="Schmutz J."/>
            <person name="Yin T."/>
            <person name="Chalot M."/>
            <person name="Henrissat B."/>
            <person name="Kuees U."/>
            <person name="Lucas S."/>
            <person name="Van de Peer Y."/>
            <person name="Podila G.K."/>
            <person name="Polle A."/>
            <person name="Pukkila P.J."/>
            <person name="Richardson P.M."/>
            <person name="Rouze P."/>
            <person name="Sanders I.R."/>
            <person name="Stajich J.E."/>
            <person name="Tunlid A."/>
            <person name="Tuskan G."/>
            <person name="Grigoriev I.V."/>
        </authorList>
    </citation>
    <scope>NUCLEOTIDE SEQUENCE [LARGE SCALE GENOMIC DNA]</scope>
    <source>
        <strain evidence="3">S238N-H82 / ATCC MYA-4686</strain>
    </source>
</reference>
<organism evidence="3">
    <name type="scientific">Laccaria bicolor (strain S238N-H82 / ATCC MYA-4686)</name>
    <name type="common">Bicoloured deceiver</name>
    <name type="synonym">Laccaria laccata var. bicolor</name>
    <dbReference type="NCBI Taxonomy" id="486041"/>
    <lineage>
        <taxon>Eukaryota</taxon>
        <taxon>Fungi</taxon>
        <taxon>Dikarya</taxon>
        <taxon>Basidiomycota</taxon>
        <taxon>Agaricomycotina</taxon>
        <taxon>Agaricomycetes</taxon>
        <taxon>Agaricomycetidae</taxon>
        <taxon>Agaricales</taxon>
        <taxon>Agaricineae</taxon>
        <taxon>Hydnangiaceae</taxon>
        <taxon>Laccaria</taxon>
    </lineage>
</organism>
<dbReference type="InParanoid" id="B0DWI5"/>
<protein>
    <submittedName>
        <fullName evidence="2">Predicted protein</fullName>
    </submittedName>
</protein>
<dbReference type="KEGG" id="lbc:LACBIDRAFT_333617"/>
<gene>
    <name evidence="2" type="ORF">LACBIDRAFT_333617</name>
</gene>
<name>B0DWI5_LACBS</name>